<evidence type="ECO:0000256" key="1">
    <source>
        <dbReference type="ARBA" id="ARBA00001947"/>
    </source>
</evidence>
<evidence type="ECO:0000259" key="7">
    <source>
        <dbReference type="PROSITE" id="PS51790"/>
    </source>
</evidence>
<dbReference type="Gene3D" id="2.170.150.20">
    <property type="entry name" value="Peptide methionine sulfoxide reductase"/>
    <property type="match status" value="1"/>
</dbReference>
<proteinExistence type="predicted"/>
<comment type="cofactor">
    <cofactor evidence="1">
        <name>Zn(2+)</name>
        <dbReference type="ChEBI" id="CHEBI:29105"/>
    </cofactor>
</comment>
<evidence type="ECO:0000313" key="8">
    <source>
        <dbReference type="EMBL" id="KFB02084.1"/>
    </source>
</evidence>
<dbReference type="Pfam" id="PF01641">
    <property type="entry name" value="SelR"/>
    <property type="match status" value="1"/>
</dbReference>
<dbReference type="GO" id="GO:0030091">
    <property type="term" value="P:protein repair"/>
    <property type="evidence" value="ECO:0007669"/>
    <property type="project" value="InterPro"/>
</dbReference>
<dbReference type="PROSITE" id="PS51790">
    <property type="entry name" value="MSRB"/>
    <property type="match status" value="1"/>
</dbReference>
<evidence type="ECO:0000256" key="5">
    <source>
        <dbReference type="ARBA" id="ARBA00023002"/>
    </source>
</evidence>
<dbReference type="InterPro" id="IPR028427">
    <property type="entry name" value="Met_Sox_Rdtase_MsrB"/>
</dbReference>
<keyword evidence="3" id="KW-0479">Metal-binding</keyword>
<dbReference type="Proteomes" id="UP000028521">
    <property type="component" value="Unassembled WGS sequence"/>
</dbReference>
<evidence type="ECO:0000256" key="4">
    <source>
        <dbReference type="ARBA" id="ARBA00022833"/>
    </source>
</evidence>
<accession>A0A084TMZ8</accession>
<dbReference type="FunFam" id="2.170.150.20:FF:000009">
    <property type="entry name" value="Peptide-methionine (R)-S-oxide reductase"/>
    <property type="match status" value="1"/>
</dbReference>
<dbReference type="SUPFAM" id="SSF51316">
    <property type="entry name" value="Mss4-like"/>
    <property type="match status" value="1"/>
</dbReference>
<evidence type="ECO:0000256" key="3">
    <source>
        <dbReference type="ARBA" id="ARBA00022723"/>
    </source>
</evidence>
<dbReference type="InterPro" id="IPR002579">
    <property type="entry name" value="Met_Sox_Rdtase_MsrB_dom"/>
</dbReference>
<dbReference type="OrthoDB" id="4174719at2"/>
<protein>
    <recommendedName>
        <fullName evidence="2">peptide-methionine (R)-S-oxide reductase</fullName>
        <ecNumber evidence="2">1.8.4.12</ecNumber>
    </recommendedName>
</protein>
<feature type="domain" description="MsrB" evidence="7">
    <location>
        <begin position="41"/>
        <end position="162"/>
    </location>
</feature>
<gene>
    <name evidence="8" type="ORF">IA57_00110</name>
</gene>
<comment type="catalytic activity">
    <reaction evidence="6">
        <text>L-methionyl-[protein] + [thioredoxin]-disulfide + H2O = L-methionyl-(R)-S-oxide-[protein] + [thioredoxin]-dithiol</text>
        <dbReference type="Rhea" id="RHEA:24164"/>
        <dbReference type="Rhea" id="RHEA-COMP:10698"/>
        <dbReference type="Rhea" id="RHEA-COMP:10700"/>
        <dbReference type="Rhea" id="RHEA-COMP:12313"/>
        <dbReference type="Rhea" id="RHEA-COMP:12314"/>
        <dbReference type="ChEBI" id="CHEBI:15377"/>
        <dbReference type="ChEBI" id="CHEBI:16044"/>
        <dbReference type="ChEBI" id="CHEBI:29950"/>
        <dbReference type="ChEBI" id="CHEBI:45764"/>
        <dbReference type="ChEBI" id="CHEBI:50058"/>
        <dbReference type="EC" id="1.8.4.12"/>
    </reaction>
</comment>
<name>A0A084TMZ8_9FLAO</name>
<keyword evidence="5" id="KW-0560">Oxidoreductase</keyword>
<dbReference type="STRING" id="1197477.IA57_00110"/>
<dbReference type="EC" id="1.8.4.12" evidence="2"/>
<dbReference type="AlphaFoldDB" id="A0A084TMZ8"/>
<evidence type="ECO:0000256" key="2">
    <source>
        <dbReference type="ARBA" id="ARBA00012499"/>
    </source>
</evidence>
<dbReference type="PROSITE" id="PS51257">
    <property type="entry name" value="PROKAR_LIPOPROTEIN"/>
    <property type="match status" value="1"/>
</dbReference>
<dbReference type="GO" id="GO:0005737">
    <property type="term" value="C:cytoplasm"/>
    <property type="evidence" value="ECO:0007669"/>
    <property type="project" value="TreeGrafter"/>
</dbReference>
<evidence type="ECO:0000313" key="9">
    <source>
        <dbReference type="Proteomes" id="UP000028521"/>
    </source>
</evidence>
<dbReference type="InterPro" id="IPR011057">
    <property type="entry name" value="Mss4-like_sf"/>
</dbReference>
<dbReference type="eggNOG" id="COG0229">
    <property type="taxonomic scope" value="Bacteria"/>
</dbReference>
<dbReference type="GO" id="GO:0006979">
    <property type="term" value="P:response to oxidative stress"/>
    <property type="evidence" value="ECO:0007669"/>
    <property type="project" value="InterPro"/>
</dbReference>
<dbReference type="PANTHER" id="PTHR10173:SF52">
    <property type="entry name" value="METHIONINE-R-SULFOXIDE REDUCTASE B1"/>
    <property type="match status" value="1"/>
</dbReference>
<dbReference type="NCBIfam" id="TIGR00357">
    <property type="entry name" value="peptide-methionine (R)-S-oxide reductase MsrB"/>
    <property type="match status" value="1"/>
</dbReference>
<keyword evidence="4" id="KW-0862">Zinc</keyword>
<reference evidence="8 9" key="1">
    <citation type="journal article" date="2014" name="Genome Announc.">
        <title>Draft Genome Sequence of the Algicidal Bacterium Mangrovimonas yunxiaonensis Strain LY01.</title>
        <authorList>
            <person name="Li Y."/>
            <person name="Zhu H."/>
            <person name="Li C."/>
            <person name="Zhang H."/>
            <person name="Chen Z."/>
            <person name="Zheng W."/>
            <person name="Xu H."/>
            <person name="Zheng T."/>
        </authorList>
    </citation>
    <scope>NUCLEOTIDE SEQUENCE [LARGE SCALE GENOMIC DNA]</scope>
    <source>
        <strain evidence="8 9">LY01</strain>
    </source>
</reference>
<sequence length="168" mass="19215">MKRLLLTWVVTITVSLFSCQGQNKKHMDSNKKTTYKVTKTNEEWRQVLTDEAYHVLREKGTERPHTGKYNLHFDKGSYNCAACGAKLFESDTKFQSDCGWPSFDNAIKGTIEYKEDRTFGMVRTEILCNNCGSHLGHVFNDGPTQTGLRYCVNSVSLNFNSKPEKNKE</sequence>
<organism evidence="8 9">
    <name type="scientific">Mangrovimonas yunxiaonensis</name>
    <dbReference type="NCBI Taxonomy" id="1197477"/>
    <lineage>
        <taxon>Bacteria</taxon>
        <taxon>Pseudomonadati</taxon>
        <taxon>Bacteroidota</taxon>
        <taxon>Flavobacteriia</taxon>
        <taxon>Flavobacteriales</taxon>
        <taxon>Flavobacteriaceae</taxon>
        <taxon>Mangrovimonas</taxon>
    </lineage>
</organism>
<evidence type="ECO:0000256" key="6">
    <source>
        <dbReference type="ARBA" id="ARBA00048488"/>
    </source>
</evidence>
<dbReference type="PANTHER" id="PTHR10173">
    <property type="entry name" value="METHIONINE SULFOXIDE REDUCTASE"/>
    <property type="match status" value="1"/>
</dbReference>
<dbReference type="EMBL" id="JPFK01000002">
    <property type="protein sequence ID" value="KFB02084.1"/>
    <property type="molecule type" value="Genomic_DNA"/>
</dbReference>
<reference evidence="9" key="2">
    <citation type="submission" date="2014-07" db="EMBL/GenBank/DDBJ databases">
        <title>Genome sequence of Mangrovimonas yunxiaonensis.</title>
        <authorList>
            <person name="Li Y."/>
            <person name="Zheng T."/>
        </authorList>
    </citation>
    <scope>NUCLEOTIDE SEQUENCE [LARGE SCALE GENOMIC DNA]</scope>
    <source>
        <strain evidence="9">LY01</strain>
    </source>
</reference>
<comment type="caution">
    <text evidence="8">The sequence shown here is derived from an EMBL/GenBank/DDBJ whole genome shotgun (WGS) entry which is preliminary data.</text>
</comment>
<keyword evidence="9" id="KW-1185">Reference proteome</keyword>
<dbReference type="GO" id="GO:0046872">
    <property type="term" value="F:metal ion binding"/>
    <property type="evidence" value="ECO:0007669"/>
    <property type="project" value="UniProtKB-KW"/>
</dbReference>
<dbReference type="GO" id="GO:0033743">
    <property type="term" value="F:peptide-methionine (R)-S-oxide reductase activity"/>
    <property type="evidence" value="ECO:0007669"/>
    <property type="project" value="UniProtKB-EC"/>
</dbReference>